<reference evidence="3 4" key="1">
    <citation type="submission" date="2019-08" db="EMBL/GenBank/DDBJ databases">
        <title>Complete genome sequence of Terriglobus albidus strain ORNL.</title>
        <authorList>
            <person name="Podar M."/>
        </authorList>
    </citation>
    <scope>NUCLEOTIDE SEQUENCE [LARGE SCALE GENOMIC DNA]</scope>
    <source>
        <strain evidence="3 4">ORNL</strain>
    </source>
</reference>
<dbReference type="EMBL" id="CP042806">
    <property type="protein sequence ID" value="QEE28216.1"/>
    <property type="molecule type" value="Genomic_DNA"/>
</dbReference>
<feature type="domain" description="Fungal lipase-type" evidence="2">
    <location>
        <begin position="67"/>
        <end position="218"/>
    </location>
</feature>
<proteinExistence type="predicted"/>
<evidence type="ECO:0000313" key="3">
    <source>
        <dbReference type="EMBL" id="QEE28216.1"/>
    </source>
</evidence>
<evidence type="ECO:0000256" key="1">
    <source>
        <dbReference type="SAM" id="MobiDB-lite"/>
    </source>
</evidence>
<protein>
    <recommendedName>
        <fullName evidence="2">Fungal lipase-type domain-containing protein</fullName>
    </recommendedName>
</protein>
<dbReference type="InterPro" id="IPR002921">
    <property type="entry name" value="Fungal_lipase-type"/>
</dbReference>
<dbReference type="Proteomes" id="UP000321820">
    <property type="component" value="Chromosome"/>
</dbReference>
<dbReference type="InterPro" id="IPR029058">
    <property type="entry name" value="AB_hydrolase_fold"/>
</dbReference>
<dbReference type="Pfam" id="PF01764">
    <property type="entry name" value="Lipase_3"/>
    <property type="match status" value="1"/>
</dbReference>
<keyword evidence="4" id="KW-1185">Reference proteome</keyword>
<feature type="region of interest" description="Disordered" evidence="1">
    <location>
        <begin position="301"/>
        <end position="321"/>
    </location>
</feature>
<dbReference type="OrthoDB" id="1223308at2"/>
<name>A0A5B9EDM7_9BACT</name>
<evidence type="ECO:0000259" key="2">
    <source>
        <dbReference type="Pfam" id="PF01764"/>
    </source>
</evidence>
<dbReference type="GO" id="GO:0006629">
    <property type="term" value="P:lipid metabolic process"/>
    <property type="evidence" value="ECO:0007669"/>
    <property type="project" value="InterPro"/>
</dbReference>
<sequence length="321" mass="34342">MTSEKQQASTTSLPQGTQLAWSLCDWIDHVSSNPNPPSPWTVVWQPSSIGADYSAVLLNPTTNQYALVIQGTHGAPDELEDFCCEFWAGFDPVSGAKVAIGAQAALFGALMQMNASLTKGGTDLGSYLQSISGSFNATTPLLITGHSLGGTVAYLAACWIAFQFLNGQQPLTTLPASIQAITFASFAAGNQALADVLNASSNYVPCFNQNDAIPHVWATDTTINPTFNMTNFFQLFPSPGPNPMPNNSLRTALQNKVTQMQNNQVSYVQTTGQYSFSFSYATDRNTWDGELIRQHNDAYSETFGSSSSAETASTGAREVAA</sequence>
<dbReference type="Gene3D" id="3.40.50.1820">
    <property type="entry name" value="alpha/beta hydrolase"/>
    <property type="match status" value="1"/>
</dbReference>
<accession>A0A5B9EDM7</accession>
<dbReference type="KEGG" id="talb:FTW19_09530"/>
<evidence type="ECO:0000313" key="4">
    <source>
        <dbReference type="Proteomes" id="UP000321820"/>
    </source>
</evidence>
<organism evidence="3 4">
    <name type="scientific">Terriglobus albidus</name>
    <dbReference type="NCBI Taxonomy" id="1592106"/>
    <lineage>
        <taxon>Bacteria</taxon>
        <taxon>Pseudomonadati</taxon>
        <taxon>Acidobacteriota</taxon>
        <taxon>Terriglobia</taxon>
        <taxon>Terriglobales</taxon>
        <taxon>Acidobacteriaceae</taxon>
        <taxon>Terriglobus</taxon>
    </lineage>
</organism>
<dbReference type="SUPFAM" id="SSF53474">
    <property type="entry name" value="alpha/beta-Hydrolases"/>
    <property type="match status" value="1"/>
</dbReference>
<dbReference type="RefSeq" id="WP_147647406.1">
    <property type="nucleotide sequence ID" value="NZ_CP042806.1"/>
</dbReference>
<gene>
    <name evidence="3" type="ORF">FTW19_09530</name>
</gene>
<dbReference type="AlphaFoldDB" id="A0A5B9EDM7"/>